<dbReference type="AlphaFoldDB" id="A0A2A7MQ18"/>
<name>A0A2A7MQ18_MYCAG</name>
<dbReference type="Proteomes" id="UP000220914">
    <property type="component" value="Unassembled WGS sequence"/>
</dbReference>
<keyword evidence="4" id="KW-1185">Reference proteome</keyword>
<proteinExistence type="predicted"/>
<protein>
    <submittedName>
        <fullName evidence="3">Uncharacterized protein</fullName>
    </submittedName>
</protein>
<reference evidence="3 4" key="1">
    <citation type="submission" date="2017-10" db="EMBL/GenBank/DDBJ databases">
        <title>The new phylogeny of genus Mycobacterium.</title>
        <authorList>
            <person name="Tortoli E."/>
            <person name="Trovato A."/>
            <person name="Cirillo D.M."/>
        </authorList>
    </citation>
    <scope>NUCLEOTIDE SEQUENCE [LARGE SCALE GENOMIC DNA]</scope>
    <source>
        <strain evidence="3 4">CCUG37673</strain>
    </source>
</reference>
<evidence type="ECO:0000313" key="5">
    <source>
        <dbReference type="Proteomes" id="UP000465302"/>
    </source>
</evidence>
<comment type="caution">
    <text evidence="3">The sequence shown here is derived from an EMBL/GenBank/DDBJ whole genome shotgun (WGS) entry which is preliminary data.</text>
</comment>
<feature type="transmembrane region" description="Helical" evidence="1">
    <location>
        <begin position="40"/>
        <end position="61"/>
    </location>
</feature>
<keyword evidence="1" id="KW-0472">Membrane</keyword>
<dbReference type="RefSeq" id="WP_097943841.1">
    <property type="nucleotide sequence ID" value="NZ_BLKS01000001.1"/>
</dbReference>
<gene>
    <name evidence="3" type="ORF">CQY20_28420</name>
    <name evidence="2" type="ORF">MAGR_16120</name>
</gene>
<evidence type="ECO:0000256" key="1">
    <source>
        <dbReference type="SAM" id="Phobius"/>
    </source>
</evidence>
<sequence>MTGPDPGRWIDRMIGWCFGILLAVIALYCAVALIESMLPTLIIIIGALAIGALIVGAIVVIRTWCNRW</sequence>
<keyword evidence="1" id="KW-1133">Transmembrane helix</keyword>
<reference evidence="2" key="3">
    <citation type="submission" date="2020-02" db="EMBL/GenBank/DDBJ databases">
        <authorList>
            <person name="Matsumoto Y."/>
            <person name="Motooka D."/>
            <person name="Nakamura S."/>
        </authorList>
    </citation>
    <scope>NUCLEOTIDE SEQUENCE</scope>
    <source>
        <strain evidence="2">JCM 6377</strain>
    </source>
</reference>
<keyword evidence="1" id="KW-0812">Transmembrane</keyword>
<organism evidence="3 4">
    <name type="scientific">Mycolicibacterium agri</name>
    <name type="common">Mycobacterium agri</name>
    <dbReference type="NCBI Taxonomy" id="36811"/>
    <lineage>
        <taxon>Bacteria</taxon>
        <taxon>Bacillati</taxon>
        <taxon>Actinomycetota</taxon>
        <taxon>Actinomycetes</taxon>
        <taxon>Mycobacteriales</taxon>
        <taxon>Mycobacteriaceae</taxon>
        <taxon>Mycolicibacterium</taxon>
    </lineage>
</organism>
<reference evidence="2 5" key="2">
    <citation type="journal article" date="2019" name="Emerg. Microbes Infect.">
        <title>Comprehensive subspecies identification of 175 nontuberculous mycobacteria species based on 7547 genomic profiles.</title>
        <authorList>
            <person name="Matsumoto Y."/>
            <person name="Kinjo T."/>
            <person name="Motooka D."/>
            <person name="Nabeya D."/>
            <person name="Jung N."/>
            <person name="Uechi K."/>
            <person name="Horii T."/>
            <person name="Iida T."/>
            <person name="Fujita J."/>
            <person name="Nakamura S."/>
        </authorList>
    </citation>
    <scope>NUCLEOTIDE SEQUENCE [LARGE SCALE GENOMIC DNA]</scope>
    <source>
        <strain evidence="2 5">JCM 6377</strain>
    </source>
</reference>
<dbReference type="Proteomes" id="UP000465302">
    <property type="component" value="Unassembled WGS sequence"/>
</dbReference>
<dbReference type="OrthoDB" id="4744679at2"/>
<feature type="transmembrane region" description="Helical" evidence="1">
    <location>
        <begin position="12"/>
        <end position="34"/>
    </location>
</feature>
<evidence type="ECO:0000313" key="2">
    <source>
        <dbReference type="EMBL" id="GFG50171.1"/>
    </source>
</evidence>
<dbReference type="EMBL" id="BLKS01000001">
    <property type="protein sequence ID" value="GFG50171.1"/>
    <property type="molecule type" value="Genomic_DNA"/>
</dbReference>
<accession>A0A2A7MQ18</accession>
<evidence type="ECO:0000313" key="4">
    <source>
        <dbReference type="Proteomes" id="UP000220914"/>
    </source>
</evidence>
<evidence type="ECO:0000313" key="3">
    <source>
        <dbReference type="EMBL" id="PEG33892.1"/>
    </source>
</evidence>
<dbReference type="EMBL" id="PDCP01000087">
    <property type="protein sequence ID" value="PEG33892.1"/>
    <property type="molecule type" value="Genomic_DNA"/>
</dbReference>